<proteinExistence type="predicted"/>
<comment type="caution">
    <text evidence="1">The sequence shown here is derived from an EMBL/GenBank/DDBJ whole genome shotgun (WGS) entry which is preliminary data.</text>
</comment>
<name>A0ABS2R406_9BACI</name>
<keyword evidence="2" id="KW-1185">Reference proteome</keyword>
<dbReference type="EMBL" id="JAFBFH010000003">
    <property type="protein sequence ID" value="MBM7713638.1"/>
    <property type="molecule type" value="Genomic_DNA"/>
</dbReference>
<evidence type="ECO:0000313" key="2">
    <source>
        <dbReference type="Proteomes" id="UP000823485"/>
    </source>
</evidence>
<evidence type="ECO:0008006" key="3">
    <source>
        <dbReference type="Google" id="ProtNLM"/>
    </source>
</evidence>
<dbReference type="RefSeq" id="WP_077113308.1">
    <property type="nucleotide sequence ID" value="NZ_JAFBFH010000003.1"/>
</dbReference>
<reference evidence="1 2" key="1">
    <citation type="submission" date="2021-01" db="EMBL/GenBank/DDBJ databases">
        <title>Genomic Encyclopedia of Type Strains, Phase IV (KMG-IV): sequencing the most valuable type-strain genomes for metagenomic binning, comparative biology and taxonomic classification.</title>
        <authorList>
            <person name="Goeker M."/>
        </authorList>
    </citation>
    <scope>NUCLEOTIDE SEQUENCE [LARGE SCALE GENOMIC DNA]</scope>
    <source>
        <strain evidence="1 2">DSM 105453</strain>
    </source>
</reference>
<gene>
    <name evidence="1" type="ORF">JOC94_000607</name>
</gene>
<protein>
    <recommendedName>
        <fullName evidence="3">Lipoprotein</fullName>
    </recommendedName>
</protein>
<organism evidence="1 2">
    <name type="scientific">Siminovitchia thermophila</name>
    <dbReference type="NCBI Taxonomy" id="1245522"/>
    <lineage>
        <taxon>Bacteria</taxon>
        <taxon>Bacillati</taxon>
        <taxon>Bacillota</taxon>
        <taxon>Bacilli</taxon>
        <taxon>Bacillales</taxon>
        <taxon>Bacillaceae</taxon>
        <taxon>Siminovitchia</taxon>
    </lineage>
</organism>
<evidence type="ECO:0000313" key="1">
    <source>
        <dbReference type="EMBL" id="MBM7713638.1"/>
    </source>
</evidence>
<dbReference type="Proteomes" id="UP000823485">
    <property type="component" value="Unassembled WGS sequence"/>
</dbReference>
<accession>A0ABS2R406</accession>
<sequence length="236" mass="27436">MKRWLLRSLPIIAIVLVLPGCFFPQERKVENQVPYEEQIASVQRAVDKYQEANEGLLPIKEKEMGTPIYQKYPIDFKKLIPQFLEAPPGNAYENGGVYQYVLIDVETNPTVKVFDLHIAEKIRELKIRMQAYRYPPFKETLADNVFTLDYKKLGYEEEQYATSPYTNNNLPFVINGEGEIFVDYISDLYNALQEEKTTFKQGEDIRPILYKNSPIVPAFSVPYTIDENNEPIYMAK</sequence>